<evidence type="ECO:0000313" key="4">
    <source>
        <dbReference type="EMBL" id="ETR97692.1"/>
    </source>
</evidence>
<gene>
    <name evidence="4" type="ORF">M419DRAFT_91025</name>
</gene>
<dbReference type="PRINTS" id="PR01415">
    <property type="entry name" value="ANKYRIN"/>
</dbReference>
<dbReference type="KEGG" id="trr:M419DRAFT_91025"/>
<dbReference type="PROSITE" id="PS50297">
    <property type="entry name" value="ANK_REP_REGION"/>
    <property type="match status" value="2"/>
</dbReference>
<dbReference type="InterPro" id="IPR002110">
    <property type="entry name" value="Ankyrin_rpt"/>
</dbReference>
<dbReference type="AlphaFoldDB" id="A0A024RXU3"/>
<dbReference type="Gene3D" id="1.25.40.20">
    <property type="entry name" value="Ankyrin repeat-containing domain"/>
    <property type="match status" value="1"/>
</dbReference>
<dbReference type="HOGENOM" id="CLU_000134_18_9_1"/>
<reference evidence="5" key="1">
    <citation type="journal article" date="2013" name="Ind. Biotechnol.">
        <title>Comparative genomics analysis of Trichoderma reesei strains.</title>
        <authorList>
            <person name="Koike H."/>
            <person name="Aerts A."/>
            <person name="LaButti K."/>
            <person name="Grigoriev I.V."/>
            <person name="Baker S.E."/>
        </authorList>
    </citation>
    <scope>NUCLEOTIDE SEQUENCE [LARGE SCALE GENOMIC DNA]</scope>
    <source>
        <strain evidence="5">ATCC 56765 / BCRC 32924 / NRRL 11460 / Rut C-30</strain>
    </source>
</reference>
<dbReference type="SUPFAM" id="SSF48403">
    <property type="entry name" value="Ankyrin repeat"/>
    <property type="match status" value="1"/>
</dbReference>
<evidence type="ECO:0000313" key="5">
    <source>
        <dbReference type="Proteomes" id="UP000024376"/>
    </source>
</evidence>
<dbReference type="Pfam" id="PF12796">
    <property type="entry name" value="Ank_2"/>
    <property type="match status" value="1"/>
</dbReference>
<dbReference type="SMART" id="SM00248">
    <property type="entry name" value="ANK"/>
    <property type="match status" value="3"/>
</dbReference>
<accession>A0A024RXU3</accession>
<protein>
    <submittedName>
        <fullName evidence="4">Ankyrin</fullName>
    </submittedName>
</protein>
<name>A0A024RXU3_HYPJR</name>
<proteinExistence type="predicted"/>
<keyword evidence="2 3" id="KW-0040">ANK repeat</keyword>
<dbReference type="EMBL" id="KI911168">
    <property type="protein sequence ID" value="ETR97692.1"/>
    <property type="molecule type" value="Genomic_DNA"/>
</dbReference>
<dbReference type="Pfam" id="PF00023">
    <property type="entry name" value="Ank"/>
    <property type="match status" value="1"/>
</dbReference>
<dbReference type="Proteomes" id="UP000024376">
    <property type="component" value="Unassembled WGS sequence"/>
</dbReference>
<feature type="repeat" description="ANK" evidence="3">
    <location>
        <begin position="67"/>
        <end position="99"/>
    </location>
</feature>
<dbReference type="PROSITE" id="PS50088">
    <property type="entry name" value="ANK_REPEAT"/>
    <property type="match status" value="2"/>
</dbReference>
<evidence type="ECO:0000256" key="1">
    <source>
        <dbReference type="ARBA" id="ARBA00022737"/>
    </source>
</evidence>
<dbReference type="PANTHER" id="PTHR24166">
    <property type="entry name" value="ROLLING PEBBLES, ISOFORM B"/>
    <property type="match status" value="1"/>
</dbReference>
<feature type="non-terminal residue" evidence="4">
    <location>
        <position position="142"/>
    </location>
</feature>
<evidence type="ECO:0000256" key="3">
    <source>
        <dbReference type="PROSITE-ProRule" id="PRU00023"/>
    </source>
</evidence>
<keyword evidence="1" id="KW-0677">Repeat</keyword>
<sequence>MYIRSPGEAYHLWGSERNNTSTLDEFGIDTTDICGQAPLHYACRVGNTTMVRILLNKEALVNIQSRDGTTPLHCAAGSGHLEAAEVLIEHGAEVDMADGAGITALHLAAFGGFVSIVKALRRRSSRSPRDKLGRAAIHMAAI</sequence>
<feature type="repeat" description="ANK" evidence="3">
    <location>
        <begin position="34"/>
        <end position="66"/>
    </location>
</feature>
<dbReference type="InterPro" id="IPR036770">
    <property type="entry name" value="Ankyrin_rpt-contain_sf"/>
</dbReference>
<evidence type="ECO:0000256" key="2">
    <source>
        <dbReference type="ARBA" id="ARBA00023043"/>
    </source>
</evidence>
<dbReference type="InterPro" id="IPR050889">
    <property type="entry name" value="Dendritic_Spine_Reg/Scaffold"/>
</dbReference>
<dbReference type="PANTHER" id="PTHR24166:SF48">
    <property type="entry name" value="PROTEIN VAPYRIN"/>
    <property type="match status" value="1"/>
</dbReference>
<organism evidence="4 5">
    <name type="scientific">Hypocrea jecorina (strain ATCC 56765 / BCRC 32924 / NRRL 11460 / Rut C-30)</name>
    <name type="common">Trichoderma reesei</name>
    <dbReference type="NCBI Taxonomy" id="1344414"/>
    <lineage>
        <taxon>Eukaryota</taxon>
        <taxon>Fungi</taxon>
        <taxon>Dikarya</taxon>
        <taxon>Ascomycota</taxon>
        <taxon>Pezizomycotina</taxon>
        <taxon>Sordariomycetes</taxon>
        <taxon>Hypocreomycetidae</taxon>
        <taxon>Hypocreales</taxon>
        <taxon>Hypocreaceae</taxon>
        <taxon>Trichoderma</taxon>
    </lineage>
</organism>